<dbReference type="Pfam" id="PF06013">
    <property type="entry name" value="WXG100"/>
    <property type="match status" value="1"/>
</dbReference>
<reference evidence="2 3" key="1">
    <citation type="submission" date="2024-03" db="EMBL/GenBank/DDBJ databases">
        <title>Actinomycetospora sp. OC33-EN08, a novel actinomycete isolated from wild orchid (Aerides multiflora).</title>
        <authorList>
            <person name="Suriyachadkun C."/>
        </authorList>
    </citation>
    <scope>NUCLEOTIDE SEQUENCE [LARGE SCALE GENOMIC DNA]</scope>
    <source>
        <strain evidence="2 3">OC33-EN08</strain>
    </source>
</reference>
<evidence type="ECO:0000256" key="1">
    <source>
        <dbReference type="SAM" id="MobiDB-lite"/>
    </source>
</evidence>
<protein>
    <submittedName>
        <fullName evidence="2">WXG100 family type VII secretion target</fullName>
    </submittedName>
</protein>
<feature type="region of interest" description="Disordered" evidence="1">
    <location>
        <begin position="259"/>
        <end position="288"/>
    </location>
</feature>
<dbReference type="InterPro" id="IPR010310">
    <property type="entry name" value="T7SS_ESAT-6-like"/>
</dbReference>
<evidence type="ECO:0000313" key="3">
    <source>
        <dbReference type="Proteomes" id="UP001385809"/>
    </source>
</evidence>
<dbReference type="SUPFAM" id="SSF140453">
    <property type="entry name" value="EsxAB dimer-like"/>
    <property type="match status" value="1"/>
</dbReference>
<organism evidence="2 3">
    <name type="scientific">Actinomycetospora aurantiaca</name>
    <dbReference type="NCBI Taxonomy" id="3129233"/>
    <lineage>
        <taxon>Bacteria</taxon>
        <taxon>Bacillati</taxon>
        <taxon>Actinomycetota</taxon>
        <taxon>Actinomycetes</taxon>
        <taxon>Pseudonocardiales</taxon>
        <taxon>Pseudonocardiaceae</taxon>
        <taxon>Actinomycetospora</taxon>
    </lineage>
</organism>
<dbReference type="Gene3D" id="1.10.287.1060">
    <property type="entry name" value="ESAT-6-like"/>
    <property type="match status" value="1"/>
</dbReference>
<comment type="caution">
    <text evidence="2">The sequence shown here is derived from an EMBL/GenBank/DDBJ whole genome shotgun (WGS) entry which is preliminary data.</text>
</comment>
<dbReference type="EMBL" id="JBBEGN010000004">
    <property type="protein sequence ID" value="MEJ2868316.1"/>
    <property type="molecule type" value="Genomic_DNA"/>
</dbReference>
<dbReference type="Proteomes" id="UP001385809">
    <property type="component" value="Unassembled WGS sequence"/>
</dbReference>
<gene>
    <name evidence="2" type="ORF">WCD74_11095</name>
</gene>
<keyword evidence="3" id="KW-1185">Reference proteome</keyword>
<feature type="compositionally biased region" description="Acidic residues" evidence="1">
    <location>
        <begin position="264"/>
        <end position="278"/>
    </location>
</feature>
<dbReference type="InterPro" id="IPR036689">
    <property type="entry name" value="ESAT-6-like_sf"/>
</dbReference>
<sequence>MTRRDGGRRGGALSAVPPPRRLAELGADTSDALLASGDAGIAHVTGALPARLALAGTAGLAAPPVDAAGLRARHEAQRGIRFAAIAAGAEDLRRAADRIRARHRALAEEAGGLWERWSGPSADEVADRVVALGRAAQEIVTMLAETAETVEAAGLAVADDVTDRAAAARALAAADPGPPPGPGAMPAAAHAWASALDVRLARYLAVADHTDAAIAETWRELAERLAVLRRLSGTGPAPDPSPGLPADLLALPEILAALGGLGLDDPDGEPDELDEPEDGGAQTVDDSR</sequence>
<name>A0ABU8MM27_9PSEU</name>
<evidence type="ECO:0000313" key="2">
    <source>
        <dbReference type="EMBL" id="MEJ2868316.1"/>
    </source>
</evidence>
<accession>A0ABU8MM27</accession>
<proteinExistence type="predicted"/>
<dbReference type="RefSeq" id="WP_337694922.1">
    <property type="nucleotide sequence ID" value="NZ_JBBEGN010000004.1"/>
</dbReference>